<evidence type="ECO:0000256" key="3">
    <source>
        <dbReference type="ARBA" id="ARBA00017057"/>
    </source>
</evidence>
<dbReference type="GO" id="GO:0008233">
    <property type="term" value="F:peptidase activity"/>
    <property type="evidence" value="ECO:0007669"/>
    <property type="project" value="UniProtKB-UniRule"/>
</dbReference>
<comment type="similarity">
    <text evidence="2 9">Belongs to the SPCS2 family.</text>
</comment>
<feature type="transmembrane region" description="Helical" evidence="9">
    <location>
        <begin position="89"/>
        <end position="109"/>
    </location>
</feature>
<name>A0A5N6KWZ8_9ROSI</name>
<evidence type="ECO:0000256" key="4">
    <source>
        <dbReference type="ARBA" id="ARBA00022692"/>
    </source>
</evidence>
<dbReference type="PANTHER" id="PTHR13085">
    <property type="entry name" value="MICROSOMAL SIGNAL PEPTIDASE 25 KDA SUBUNIT"/>
    <property type="match status" value="1"/>
</dbReference>
<evidence type="ECO:0000256" key="5">
    <source>
        <dbReference type="ARBA" id="ARBA00022824"/>
    </source>
</evidence>
<dbReference type="GO" id="GO:0005787">
    <property type="term" value="C:signal peptidase complex"/>
    <property type="evidence" value="ECO:0007669"/>
    <property type="project" value="UniProtKB-UniRule"/>
</dbReference>
<keyword evidence="7 9" id="KW-0472">Membrane</keyword>
<evidence type="ECO:0000256" key="8">
    <source>
        <dbReference type="ARBA" id="ARBA00045608"/>
    </source>
</evidence>
<feature type="transmembrane region" description="Helical" evidence="9">
    <location>
        <begin position="129"/>
        <end position="146"/>
    </location>
</feature>
<keyword evidence="11" id="KW-1185">Reference proteome</keyword>
<dbReference type="GO" id="GO:0045047">
    <property type="term" value="P:protein targeting to ER"/>
    <property type="evidence" value="ECO:0007669"/>
    <property type="project" value="TreeGrafter"/>
</dbReference>
<keyword evidence="6 9" id="KW-1133">Transmembrane helix</keyword>
<evidence type="ECO:0000256" key="1">
    <source>
        <dbReference type="ARBA" id="ARBA00004477"/>
    </source>
</evidence>
<dbReference type="GO" id="GO:0006465">
    <property type="term" value="P:signal peptide processing"/>
    <property type="evidence" value="ECO:0007669"/>
    <property type="project" value="UniProtKB-UniRule"/>
</dbReference>
<reference evidence="10 11" key="1">
    <citation type="submission" date="2019-06" db="EMBL/GenBank/DDBJ databases">
        <title>A chromosomal-level reference genome of Carpinus fangiana (Coryloideae, Betulaceae).</title>
        <authorList>
            <person name="Yang X."/>
            <person name="Wang Z."/>
            <person name="Zhang L."/>
            <person name="Hao G."/>
            <person name="Liu J."/>
            <person name="Yang Y."/>
        </authorList>
    </citation>
    <scope>NUCLEOTIDE SEQUENCE [LARGE SCALE GENOMIC DNA]</scope>
    <source>
        <strain evidence="10">Cfa_2016G</strain>
        <tissue evidence="10">Leaf</tissue>
    </source>
</reference>
<sequence>MARVMEIVGSPGTSDQRERRAVVGRPCAEIPKIQGPSGGASLAPERSCHLSIDLSPRCNKSTKLLSSRAVTPSGIPLPRPQRYSPVHTLIYTRLALGYTAVAIALYIFYLDYILKQSFDDTKLLTTYAVVVYFLLNGAFTAWLWFVERGLVFHGQRGSETLQIRSHAPHRKYEPTYRVTTNWTSAAGKAESKEVSVPFTGFFTADGYFAPAEFEAWLRKELPVIAQGETKKTS</sequence>
<organism evidence="10 11">
    <name type="scientific">Carpinus fangiana</name>
    <dbReference type="NCBI Taxonomy" id="176857"/>
    <lineage>
        <taxon>Eukaryota</taxon>
        <taxon>Viridiplantae</taxon>
        <taxon>Streptophyta</taxon>
        <taxon>Embryophyta</taxon>
        <taxon>Tracheophyta</taxon>
        <taxon>Spermatophyta</taxon>
        <taxon>Magnoliopsida</taxon>
        <taxon>eudicotyledons</taxon>
        <taxon>Gunneridae</taxon>
        <taxon>Pentapetalae</taxon>
        <taxon>rosids</taxon>
        <taxon>fabids</taxon>
        <taxon>Fagales</taxon>
        <taxon>Betulaceae</taxon>
        <taxon>Carpinus</taxon>
    </lineage>
</organism>
<evidence type="ECO:0000256" key="7">
    <source>
        <dbReference type="ARBA" id="ARBA00023136"/>
    </source>
</evidence>
<evidence type="ECO:0000256" key="6">
    <source>
        <dbReference type="ARBA" id="ARBA00022989"/>
    </source>
</evidence>
<comment type="subcellular location">
    <subcellularLocation>
        <location evidence="1 9">Endoplasmic reticulum membrane</location>
        <topology evidence="1 9">Multi-pass membrane protein</topology>
    </subcellularLocation>
</comment>
<dbReference type="PANTHER" id="PTHR13085:SF0">
    <property type="entry name" value="SIGNAL PEPTIDASE COMPLEX SUBUNIT 2"/>
    <property type="match status" value="1"/>
</dbReference>
<comment type="function">
    <text evidence="8 9">Component of the signal peptidase complex (SPC) which catalyzes the cleavage of N-terminal signal sequences from nascent proteins as they are translocated into the lumen of the endoplasmic reticulum. Enhances the enzymatic activity of SPC and facilitates the interactions between different components of the translocation site.</text>
</comment>
<keyword evidence="4 9" id="KW-0812">Transmembrane</keyword>
<gene>
    <name evidence="10" type="ORF">FH972_023949</name>
</gene>
<evidence type="ECO:0000313" key="11">
    <source>
        <dbReference type="Proteomes" id="UP000327013"/>
    </source>
</evidence>
<protein>
    <recommendedName>
        <fullName evidence="3 9">Signal peptidase complex subunit 2</fullName>
    </recommendedName>
</protein>
<evidence type="ECO:0000313" key="10">
    <source>
        <dbReference type="EMBL" id="KAB8356365.1"/>
    </source>
</evidence>
<dbReference type="AlphaFoldDB" id="A0A5N6KWZ8"/>
<evidence type="ECO:0000256" key="2">
    <source>
        <dbReference type="ARBA" id="ARBA00007324"/>
    </source>
</evidence>
<dbReference type="Pfam" id="PF06703">
    <property type="entry name" value="SPC25"/>
    <property type="match status" value="1"/>
</dbReference>
<evidence type="ECO:0000256" key="9">
    <source>
        <dbReference type="RuleBase" id="RU368033"/>
    </source>
</evidence>
<accession>A0A5N6KWZ8</accession>
<dbReference type="Proteomes" id="UP000327013">
    <property type="component" value="Unassembled WGS sequence"/>
</dbReference>
<dbReference type="InterPro" id="IPR009582">
    <property type="entry name" value="Spc2/SPCS2"/>
</dbReference>
<comment type="caution">
    <text evidence="10">The sequence shown here is derived from an EMBL/GenBank/DDBJ whole genome shotgun (WGS) entry which is preliminary data.</text>
</comment>
<dbReference type="EMBL" id="VIBQ01000016">
    <property type="protein sequence ID" value="KAB8356365.1"/>
    <property type="molecule type" value="Genomic_DNA"/>
</dbReference>
<dbReference type="OrthoDB" id="29558at2759"/>
<keyword evidence="5 9" id="KW-0256">Endoplasmic reticulum</keyword>
<proteinExistence type="inferred from homology"/>